<dbReference type="EC" id="3.2.1.23" evidence="3 6"/>
<keyword evidence="4 6" id="KW-0378">Hydrolase</keyword>
<evidence type="ECO:0000256" key="8">
    <source>
        <dbReference type="PIRSR" id="PIRSR001084-2"/>
    </source>
</evidence>
<dbReference type="GO" id="GO:0005975">
    <property type="term" value="P:carbohydrate metabolic process"/>
    <property type="evidence" value="ECO:0007669"/>
    <property type="project" value="InterPro"/>
</dbReference>
<evidence type="ECO:0000256" key="5">
    <source>
        <dbReference type="ARBA" id="ARBA00023295"/>
    </source>
</evidence>
<feature type="binding site" evidence="9">
    <location>
        <position position="175"/>
    </location>
    <ligand>
        <name>Zn(2+)</name>
        <dbReference type="ChEBI" id="CHEBI:29105"/>
    </ligand>
</feature>
<organism evidence="12 13">
    <name type="scientific">Microcella alkalica</name>
    <dbReference type="NCBI Taxonomy" id="355930"/>
    <lineage>
        <taxon>Bacteria</taxon>
        <taxon>Bacillati</taxon>
        <taxon>Actinomycetota</taxon>
        <taxon>Actinomycetes</taxon>
        <taxon>Micrococcales</taxon>
        <taxon>Microbacteriaceae</taxon>
        <taxon>Microcella</taxon>
    </lineage>
</organism>
<accession>A0A839E789</accession>
<evidence type="ECO:0000256" key="4">
    <source>
        <dbReference type="ARBA" id="ARBA00022801"/>
    </source>
</evidence>
<dbReference type="InterPro" id="IPR029062">
    <property type="entry name" value="Class_I_gatase-like"/>
</dbReference>
<dbReference type="Gene3D" id="3.20.20.80">
    <property type="entry name" value="Glycosidases"/>
    <property type="match status" value="1"/>
</dbReference>
<dbReference type="GO" id="GO:0009341">
    <property type="term" value="C:beta-galactosidase complex"/>
    <property type="evidence" value="ECO:0007669"/>
    <property type="project" value="InterPro"/>
</dbReference>
<dbReference type="Gene3D" id="3.40.50.880">
    <property type="match status" value="1"/>
</dbReference>
<evidence type="ECO:0000256" key="7">
    <source>
        <dbReference type="PIRSR" id="PIRSR001084-1"/>
    </source>
</evidence>
<sequence length="682" mass="73563">MSLTPALPRTTAEPLVPGWPTASVLLGCDYNPEQWRPEVWREDVGLMRELGVDLVAINIFGWAHLEPRDGEFDFSGLDAIIALLHEAGIRINLGTGTSSPPPWLSRLHPEILPRDRAGVIAYPGGRQAWCPSSPVFRERALALVERVADRYGEHPAVALWHVSNELGCHNALCYCDVSAAAFRDWLARRYGSIEALNAAWGTAFWSQRYSEWADVLPPRATLSAGNPAQQLDFQRFSSDELLAHYRAEAEVIRRRSSAPVTTNLMVTDHISALDYWSWAGDLDVIANDHYLDHRLAEPLGELAFSADLTRGLANGAPWMLMETSTSAVSWQPVNHAKREGELARTVLGHVARGADSICFFQWRASQRGAEKFHSALLPHAGATGPAWRQTVELSALLDRLEPVVGMRVEARAAMVVGWEPRWAAEVDTHPSQLLQYLPEARRYHRALRSLGVTVDMVRPGDSLAGYDLVVVPTLYSVTDAAADTIAHAAASGATVLITPFSGLADEDAAIRLGGHPGAFRDLLGIVIDELRPLAAGDAVVLESGATATIWSEALRAERAEVLDRFASGPAAGSPAITRATHGSGAAWYLATVLEADALRAVMRRACAEAGIPVIDVGDDVDLVVRSGDGRTVTIVINHRDAELTLADLALHGVDLVTGESVSGPAAVAAGGIIAVLTERSHS</sequence>
<evidence type="ECO:0000259" key="11">
    <source>
        <dbReference type="Pfam" id="PF08532"/>
    </source>
</evidence>
<evidence type="ECO:0000313" key="12">
    <source>
        <dbReference type="EMBL" id="MBA8847166.1"/>
    </source>
</evidence>
<gene>
    <name evidence="12" type="ORF">FHX53_000730</name>
</gene>
<evidence type="ECO:0000313" key="13">
    <source>
        <dbReference type="Proteomes" id="UP000585905"/>
    </source>
</evidence>
<feature type="binding site" evidence="9">
    <location>
        <position position="130"/>
    </location>
    <ligand>
        <name>Zn(2+)</name>
        <dbReference type="ChEBI" id="CHEBI:29105"/>
    </ligand>
</feature>
<dbReference type="Gene3D" id="2.60.40.1180">
    <property type="entry name" value="Golgi alpha-mannosidase II"/>
    <property type="match status" value="1"/>
</dbReference>
<proteinExistence type="inferred from homology"/>
<dbReference type="AlphaFoldDB" id="A0A839E789"/>
<feature type="binding site" evidence="9">
    <location>
        <position position="173"/>
    </location>
    <ligand>
        <name>Zn(2+)</name>
        <dbReference type="ChEBI" id="CHEBI:29105"/>
    </ligand>
</feature>
<dbReference type="InterPro" id="IPR003476">
    <property type="entry name" value="Glyco_hydro_42"/>
</dbReference>
<comment type="catalytic activity">
    <reaction evidence="1 6">
        <text>Hydrolysis of terminal non-reducing beta-D-galactose residues in beta-D-galactosides.</text>
        <dbReference type="EC" id="3.2.1.23"/>
    </reaction>
</comment>
<protein>
    <recommendedName>
        <fullName evidence="3 6">Beta-galactosidase</fullName>
        <shortName evidence="6">Beta-gal</shortName>
        <ecNumber evidence="3 6">3.2.1.23</ecNumber>
    </recommendedName>
</protein>
<comment type="similarity">
    <text evidence="2 6">Belongs to the glycosyl hydrolase 42 family.</text>
</comment>
<dbReference type="EMBL" id="JACGWX010000001">
    <property type="protein sequence ID" value="MBA8847166.1"/>
    <property type="molecule type" value="Genomic_DNA"/>
</dbReference>
<dbReference type="GO" id="GO:0004565">
    <property type="term" value="F:beta-galactosidase activity"/>
    <property type="evidence" value="ECO:0007669"/>
    <property type="project" value="UniProtKB-EC"/>
</dbReference>
<keyword evidence="13" id="KW-1185">Reference proteome</keyword>
<dbReference type="PANTHER" id="PTHR36447:SF1">
    <property type="entry name" value="BETA-GALACTOSIDASE GANA"/>
    <property type="match status" value="1"/>
</dbReference>
<dbReference type="InterPro" id="IPR017853">
    <property type="entry name" value="GH"/>
</dbReference>
<feature type="domain" description="Glycoside hydrolase family 42 N-terminal" evidence="10">
    <location>
        <begin position="29"/>
        <end position="397"/>
    </location>
</feature>
<keyword evidence="5 6" id="KW-0326">Glycosidase</keyword>
<dbReference type="InterPro" id="IPR013780">
    <property type="entry name" value="Glyco_hydro_b"/>
</dbReference>
<dbReference type="Pfam" id="PF08532">
    <property type="entry name" value="Glyco_hydro_42M"/>
    <property type="match status" value="1"/>
</dbReference>
<evidence type="ECO:0000256" key="2">
    <source>
        <dbReference type="ARBA" id="ARBA00005940"/>
    </source>
</evidence>
<feature type="binding site" evidence="8">
    <location>
        <position position="126"/>
    </location>
    <ligand>
        <name>substrate</name>
    </ligand>
</feature>
<name>A0A839E789_9MICO</name>
<feature type="binding site" evidence="8">
    <location>
        <position position="330"/>
    </location>
    <ligand>
        <name>substrate</name>
    </ligand>
</feature>
<evidence type="ECO:0000259" key="10">
    <source>
        <dbReference type="Pfam" id="PF02449"/>
    </source>
</evidence>
<dbReference type="Pfam" id="PF02449">
    <property type="entry name" value="Glyco_hydro_42"/>
    <property type="match status" value="1"/>
</dbReference>
<evidence type="ECO:0000256" key="1">
    <source>
        <dbReference type="ARBA" id="ARBA00001412"/>
    </source>
</evidence>
<dbReference type="CDD" id="cd03143">
    <property type="entry name" value="A4_beta-galactosidase_middle_domain"/>
    <property type="match status" value="1"/>
</dbReference>
<dbReference type="InterPro" id="IPR013738">
    <property type="entry name" value="Beta_galactosidase_Trimer"/>
</dbReference>
<feature type="active site" description="Proton donor" evidence="7">
    <location>
        <position position="165"/>
    </location>
</feature>
<evidence type="ECO:0000256" key="9">
    <source>
        <dbReference type="PIRSR" id="PIRSR001084-3"/>
    </source>
</evidence>
<evidence type="ECO:0000256" key="6">
    <source>
        <dbReference type="PIRNR" id="PIRNR001084"/>
    </source>
</evidence>
<dbReference type="SUPFAM" id="SSF51445">
    <property type="entry name" value="(Trans)glycosidases"/>
    <property type="match status" value="1"/>
</dbReference>
<keyword evidence="9" id="KW-0862">Zinc</keyword>
<reference evidence="12 13" key="1">
    <citation type="submission" date="2020-07" db="EMBL/GenBank/DDBJ databases">
        <title>Sequencing the genomes of 1000 actinobacteria strains.</title>
        <authorList>
            <person name="Klenk H.-P."/>
        </authorList>
    </citation>
    <scope>NUCLEOTIDE SEQUENCE [LARGE SCALE GENOMIC DNA]</scope>
    <source>
        <strain evidence="12 13">DSM 19663</strain>
    </source>
</reference>
<dbReference type="Proteomes" id="UP000585905">
    <property type="component" value="Unassembled WGS sequence"/>
</dbReference>
<dbReference type="GO" id="GO:0046872">
    <property type="term" value="F:metal ion binding"/>
    <property type="evidence" value="ECO:0007669"/>
    <property type="project" value="UniProtKB-KW"/>
</dbReference>
<evidence type="ECO:0000256" key="3">
    <source>
        <dbReference type="ARBA" id="ARBA00012756"/>
    </source>
</evidence>
<comment type="caution">
    <text evidence="12">The sequence shown here is derived from an EMBL/GenBank/DDBJ whole genome shotgun (WGS) entry which is preliminary data.</text>
</comment>
<keyword evidence="9" id="KW-0479">Metal-binding</keyword>
<feature type="domain" description="Beta-galactosidase trimerisation" evidence="11">
    <location>
        <begin position="410"/>
        <end position="611"/>
    </location>
</feature>
<feature type="binding site" evidence="8">
    <location>
        <position position="164"/>
    </location>
    <ligand>
        <name>substrate</name>
    </ligand>
</feature>
<dbReference type="RefSeq" id="WP_343050786.1">
    <property type="nucleotide sequence ID" value="NZ_BAAAOV010000005.1"/>
</dbReference>
<dbReference type="SUPFAM" id="SSF52317">
    <property type="entry name" value="Class I glutamine amidotransferase-like"/>
    <property type="match status" value="1"/>
</dbReference>
<dbReference type="PIRSF" id="PIRSF001084">
    <property type="entry name" value="B-galactosidase"/>
    <property type="match status" value="1"/>
</dbReference>
<dbReference type="PANTHER" id="PTHR36447">
    <property type="entry name" value="BETA-GALACTOSIDASE GANA"/>
    <property type="match status" value="1"/>
</dbReference>
<dbReference type="InterPro" id="IPR013529">
    <property type="entry name" value="Glyco_hydro_42_N"/>
</dbReference>
<feature type="active site" description="Nucleophile" evidence="7">
    <location>
        <position position="322"/>
    </location>
</feature>